<organism evidence="1 2">
    <name type="scientific">Chryseobacterium indicum</name>
    <dbReference type="NCBI Taxonomy" id="2766954"/>
    <lineage>
        <taxon>Bacteria</taxon>
        <taxon>Pseudomonadati</taxon>
        <taxon>Bacteroidota</taxon>
        <taxon>Flavobacteriia</taxon>
        <taxon>Flavobacteriales</taxon>
        <taxon>Weeksellaceae</taxon>
        <taxon>Chryseobacterium group</taxon>
        <taxon>Chryseobacterium</taxon>
    </lineage>
</organism>
<sequence>MKSIKQGSKEWKEAIKAQQKQLQKRERFQVKVETKADADAFLKDMRDGRGMNRLRIFTKEKCFDERFVKDDKCNR</sequence>
<protein>
    <submittedName>
        <fullName evidence="1">Uncharacterized protein</fullName>
    </submittedName>
</protein>
<dbReference type="Proteomes" id="UP001430374">
    <property type="component" value="Unassembled WGS sequence"/>
</dbReference>
<proteinExistence type="predicted"/>
<name>A0ABS9C1E7_9FLAO</name>
<keyword evidence="2" id="KW-1185">Reference proteome</keyword>
<dbReference type="RefSeq" id="WP_235130134.1">
    <property type="nucleotide sequence ID" value="NZ_JACSGT010000001.1"/>
</dbReference>
<evidence type="ECO:0000313" key="2">
    <source>
        <dbReference type="Proteomes" id="UP001430374"/>
    </source>
</evidence>
<gene>
    <name evidence="1" type="ORF">H9Q08_03570</name>
</gene>
<evidence type="ECO:0000313" key="1">
    <source>
        <dbReference type="EMBL" id="MCF2218374.1"/>
    </source>
</evidence>
<accession>A0ABS9C1E7</accession>
<reference evidence="1" key="1">
    <citation type="submission" date="2021-08" db="EMBL/GenBank/DDBJ databases">
        <title>Complete genome sequence of Chryseobacterium sp strain PS-8.</title>
        <authorList>
            <person name="Das S.K."/>
        </authorList>
    </citation>
    <scope>NUCLEOTIDE SEQUENCE</scope>
    <source>
        <strain evidence="1">PS-8</strain>
    </source>
</reference>
<comment type="caution">
    <text evidence="1">The sequence shown here is derived from an EMBL/GenBank/DDBJ whole genome shotgun (WGS) entry which is preliminary data.</text>
</comment>
<dbReference type="EMBL" id="JACSGT010000001">
    <property type="protein sequence ID" value="MCF2218374.1"/>
    <property type="molecule type" value="Genomic_DNA"/>
</dbReference>